<proteinExistence type="evidence at transcript level"/>
<feature type="non-terminal residue" evidence="1">
    <location>
        <position position="1"/>
    </location>
</feature>
<name>A0A023EJW1_AEDAL</name>
<feature type="non-terminal residue" evidence="1">
    <location>
        <position position="218"/>
    </location>
</feature>
<reference evidence="1" key="1">
    <citation type="journal article" date="2014" name="PLoS Negl. Trop. Dis.">
        <title>Identification and characterization of seminal fluid proteins in the Asian tiger mosquito, Aedes albopictus.</title>
        <authorList>
            <person name="Boes K.E."/>
            <person name="Ribeiro J.M."/>
            <person name="Wong A."/>
            <person name="Harrington L.C."/>
            <person name="Wolfner M.F."/>
            <person name="Sirot L.K."/>
        </authorList>
    </citation>
    <scope>NUCLEOTIDE SEQUENCE</scope>
    <source>
        <tissue evidence="1">Reproductive organs</tissue>
    </source>
</reference>
<organism evidence="1">
    <name type="scientific">Aedes albopictus</name>
    <name type="common">Asian tiger mosquito</name>
    <name type="synonym">Stegomyia albopicta</name>
    <dbReference type="NCBI Taxonomy" id="7160"/>
    <lineage>
        <taxon>Eukaryota</taxon>
        <taxon>Metazoa</taxon>
        <taxon>Ecdysozoa</taxon>
        <taxon>Arthropoda</taxon>
        <taxon>Hexapoda</taxon>
        <taxon>Insecta</taxon>
        <taxon>Pterygota</taxon>
        <taxon>Neoptera</taxon>
        <taxon>Endopterygota</taxon>
        <taxon>Diptera</taxon>
        <taxon>Nematocera</taxon>
        <taxon>Culicoidea</taxon>
        <taxon>Culicidae</taxon>
        <taxon>Culicinae</taxon>
        <taxon>Aedini</taxon>
        <taxon>Aedes</taxon>
        <taxon>Stegomyia</taxon>
    </lineage>
</organism>
<dbReference type="EMBL" id="GAPW01004217">
    <property type="protein sequence ID" value="JAC09381.1"/>
    <property type="molecule type" value="mRNA"/>
</dbReference>
<accession>A0A023EJW1</accession>
<protein>
    <submittedName>
        <fullName evidence="1">Putative cpij001827 conserved protein</fullName>
    </submittedName>
</protein>
<sequence>AKLRQTAQYDAFHHSVDANLVESDGSHRIVVQWKSTRQDIQPVSVVELVVAGSHRTLGILFRSEVHQRIQHENVLLVFFENIIAIARENHHPGQKTPAGEIVGNLHTPRRFDPRFDPEAPQKHRPVSGQWPIGNLTQRIYLRGEHILFGVYAYRGILGRTCQWLFVFGEIPFIATGIRLTGHFSIFCSFSLESVKILALFCRVLSGRPPLRELVACSL</sequence>
<dbReference type="AlphaFoldDB" id="A0A023EJW1"/>
<evidence type="ECO:0000313" key="1">
    <source>
        <dbReference type="EMBL" id="JAC09381.1"/>
    </source>
</evidence>